<dbReference type="AlphaFoldDB" id="A0A835JEQ7"/>
<evidence type="ECO:0000313" key="2">
    <source>
        <dbReference type="EMBL" id="KAF9667004.1"/>
    </source>
</evidence>
<gene>
    <name evidence="2" type="ORF">SADUNF_Sadunf16G0287800</name>
</gene>
<proteinExistence type="predicted"/>
<evidence type="ECO:0000313" key="3">
    <source>
        <dbReference type="Proteomes" id="UP000657918"/>
    </source>
</evidence>
<dbReference type="Proteomes" id="UP000657918">
    <property type="component" value="Chromosome 16"/>
</dbReference>
<dbReference type="EMBL" id="JADGMS010000016">
    <property type="protein sequence ID" value="KAF9667004.1"/>
    <property type="molecule type" value="Genomic_DNA"/>
</dbReference>
<feature type="region of interest" description="Disordered" evidence="1">
    <location>
        <begin position="1"/>
        <end position="22"/>
    </location>
</feature>
<keyword evidence="3" id="KW-1185">Reference proteome</keyword>
<name>A0A835JEQ7_9ROSI</name>
<feature type="compositionally biased region" description="Polar residues" evidence="1">
    <location>
        <begin position="1"/>
        <end position="19"/>
    </location>
</feature>
<comment type="caution">
    <text evidence="2">The sequence shown here is derived from an EMBL/GenBank/DDBJ whole genome shotgun (WGS) entry which is preliminary data.</text>
</comment>
<sequence length="279" mass="30971">MATGNRLLNSSHPSISTSHKLGKHKDWRSFSSSLSLAMICSNSSQHMNKTLSQVRCEDKRQLVKRPQLQMNKTLEADMSGGPLPYAFELSSRNSFTSLLPSPASPNSNTSSNDLQSLISTLVRLFKACRHFAGNRVRISPHPYTCISFNLCKKSFCDPWPRLDAALMLFKYNLGEVVCAVFEYPFPNTISYLSNLGKTKSLGMHSTLGILLRLLQPVTSNNLNSLSSPISSDATSHSTVDLSLRALPTVTRHHDTTVYNKLRREKKAFDAPFFVSLTGS</sequence>
<reference evidence="2 3" key="1">
    <citation type="submission" date="2020-10" db="EMBL/GenBank/DDBJ databases">
        <title>Plant Genome Project.</title>
        <authorList>
            <person name="Zhang R.-G."/>
        </authorList>
    </citation>
    <scope>NUCLEOTIDE SEQUENCE [LARGE SCALE GENOMIC DNA]</scope>
    <source>
        <strain evidence="2">FAFU-HL-1</strain>
        <tissue evidence="2">Leaf</tissue>
    </source>
</reference>
<protein>
    <submittedName>
        <fullName evidence="2">Uncharacterized protein</fullName>
    </submittedName>
</protein>
<organism evidence="2 3">
    <name type="scientific">Salix dunnii</name>
    <dbReference type="NCBI Taxonomy" id="1413687"/>
    <lineage>
        <taxon>Eukaryota</taxon>
        <taxon>Viridiplantae</taxon>
        <taxon>Streptophyta</taxon>
        <taxon>Embryophyta</taxon>
        <taxon>Tracheophyta</taxon>
        <taxon>Spermatophyta</taxon>
        <taxon>Magnoliopsida</taxon>
        <taxon>eudicotyledons</taxon>
        <taxon>Gunneridae</taxon>
        <taxon>Pentapetalae</taxon>
        <taxon>rosids</taxon>
        <taxon>fabids</taxon>
        <taxon>Malpighiales</taxon>
        <taxon>Salicaceae</taxon>
        <taxon>Saliceae</taxon>
        <taxon>Salix</taxon>
    </lineage>
</organism>
<evidence type="ECO:0000256" key="1">
    <source>
        <dbReference type="SAM" id="MobiDB-lite"/>
    </source>
</evidence>
<accession>A0A835JEQ7</accession>